<protein>
    <submittedName>
        <fullName evidence="2">Uncharacterized protein</fullName>
    </submittedName>
</protein>
<dbReference type="RefSeq" id="XP_031000669.1">
    <property type="nucleotide sequence ID" value="XM_031134071.1"/>
</dbReference>
<gene>
    <name evidence="2" type="ORF">E0L32_011351</name>
</gene>
<comment type="caution">
    <text evidence="2">The sequence shown here is derived from an EMBL/GenBank/DDBJ whole genome shotgun (WGS) entry which is preliminary data.</text>
</comment>
<dbReference type="PANTHER" id="PTHR34598">
    <property type="entry name" value="BLL6449 PROTEIN"/>
    <property type="match status" value="1"/>
</dbReference>
<evidence type="ECO:0000313" key="2">
    <source>
        <dbReference type="EMBL" id="TPX18958.1"/>
    </source>
</evidence>
<dbReference type="InParanoid" id="A0A507BQ37"/>
<dbReference type="GO" id="GO:0016491">
    <property type="term" value="F:oxidoreductase activity"/>
    <property type="evidence" value="ECO:0007669"/>
    <property type="project" value="InterPro"/>
</dbReference>
<comment type="similarity">
    <text evidence="1">Belongs to the asaB hydroxylase/desaturase family.</text>
</comment>
<reference evidence="2 3" key="1">
    <citation type="submission" date="2019-06" db="EMBL/GenBank/DDBJ databases">
        <title>Draft genome sequence of the filamentous fungus Phialemoniopsis curvata isolated from diesel fuel.</title>
        <authorList>
            <person name="Varaljay V.A."/>
            <person name="Lyon W.J."/>
            <person name="Crouch A.L."/>
            <person name="Drake C.E."/>
            <person name="Hollomon J.M."/>
            <person name="Nadeau L.J."/>
            <person name="Nunn H.S."/>
            <person name="Stevenson B.S."/>
            <person name="Bojanowski C.L."/>
            <person name="Crookes-Goodson W.J."/>
        </authorList>
    </citation>
    <scope>NUCLEOTIDE SEQUENCE [LARGE SCALE GENOMIC DNA]</scope>
    <source>
        <strain evidence="2 3">D216</strain>
    </source>
</reference>
<dbReference type="OrthoDB" id="412788at2759"/>
<organism evidence="2 3">
    <name type="scientific">Thyridium curvatum</name>
    <dbReference type="NCBI Taxonomy" id="1093900"/>
    <lineage>
        <taxon>Eukaryota</taxon>
        <taxon>Fungi</taxon>
        <taxon>Dikarya</taxon>
        <taxon>Ascomycota</taxon>
        <taxon>Pezizomycotina</taxon>
        <taxon>Sordariomycetes</taxon>
        <taxon>Sordariomycetidae</taxon>
        <taxon>Thyridiales</taxon>
        <taxon>Thyridiaceae</taxon>
        <taxon>Thyridium</taxon>
    </lineage>
</organism>
<dbReference type="STRING" id="1093900.A0A507BQ37"/>
<dbReference type="InterPro" id="IPR044053">
    <property type="entry name" value="AsaB-like"/>
</dbReference>
<keyword evidence="3" id="KW-1185">Reference proteome</keyword>
<dbReference type="NCBIfam" id="NF041278">
    <property type="entry name" value="CmcJ_NvfI_EfuI"/>
    <property type="match status" value="1"/>
</dbReference>
<accession>A0A507BQ37</accession>
<proteinExistence type="inferred from homology"/>
<dbReference type="GeneID" id="41978798"/>
<name>A0A507BQ37_9PEZI</name>
<dbReference type="Proteomes" id="UP000319257">
    <property type="component" value="Unassembled WGS sequence"/>
</dbReference>
<evidence type="ECO:0000256" key="1">
    <source>
        <dbReference type="ARBA" id="ARBA00023604"/>
    </source>
</evidence>
<dbReference type="EMBL" id="SKBQ01000104">
    <property type="protein sequence ID" value="TPX18958.1"/>
    <property type="molecule type" value="Genomic_DNA"/>
</dbReference>
<sequence length="309" mass="35946">MAQQSVPDNVLEAPLHFINRDKLWDTVKPYSFQYYLKEDFPRTNVKQTPIPIELKSIRDQNPPPSLDAQGFAVHELETRMQYEDFADEKTIEGIYCKELEKYFLEALGAKHVRALDYQVRRREEAFPKLKGRIPLTPQPSLITHVDVTPPAAQAIIEELYQSTSDKILQSRYQLITWVLRLSSFKSSMLRYKNAPRVWRPLRVPVKDWPLAICDATTVDRDDLIASDVLYPNFIAENHLIHHNEKQKWYWLPEQTDKEVLVFKALDTGCSTSWPCPHGAFPLPDQSSGRTLRESIDVRLLVMHAEIDYQ</sequence>
<dbReference type="PANTHER" id="PTHR34598:SF3">
    <property type="entry name" value="OXIDOREDUCTASE AN1597"/>
    <property type="match status" value="1"/>
</dbReference>
<dbReference type="AlphaFoldDB" id="A0A507BQ37"/>
<evidence type="ECO:0000313" key="3">
    <source>
        <dbReference type="Proteomes" id="UP000319257"/>
    </source>
</evidence>